<dbReference type="PANTHER" id="PTHR30469:SF33">
    <property type="entry name" value="SLR1207 PROTEIN"/>
    <property type="match status" value="1"/>
</dbReference>
<evidence type="ECO:0000259" key="7">
    <source>
        <dbReference type="Pfam" id="PF25944"/>
    </source>
</evidence>
<dbReference type="Gene3D" id="6.10.140.1990">
    <property type="match status" value="1"/>
</dbReference>
<dbReference type="RefSeq" id="WP_386092807.1">
    <property type="nucleotide sequence ID" value="NZ_JBHRXN010000032.1"/>
</dbReference>
<evidence type="ECO:0000313" key="9">
    <source>
        <dbReference type="EMBL" id="MFC3533246.1"/>
    </source>
</evidence>
<accession>A0ABV7RG13</accession>
<dbReference type="EMBL" id="JBHRXN010000032">
    <property type="protein sequence ID" value="MFC3533246.1"/>
    <property type="molecule type" value="Genomic_DNA"/>
</dbReference>
<reference evidence="10" key="1">
    <citation type="journal article" date="2019" name="Int. J. Syst. Evol. Microbiol.">
        <title>The Global Catalogue of Microorganisms (GCM) 10K type strain sequencing project: providing services to taxonomists for standard genome sequencing and annotation.</title>
        <authorList>
            <consortium name="The Broad Institute Genomics Platform"/>
            <consortium name="The Broad Institute Genome Sequencing Center for Infectious Disease"/>
            <person name="Wu L."/>
            <person name="Ma J."/>
        </authorList>
    </citation>
    <scope>NUCLEOTIDE SEQUENCE [LARGE SCALE GENOMIC DNA]</scope>
    <source>
        <strain evidence="10">KCTC 42742</strain>
    </source>
</reference>
<dbReference type="InterPro" id="IPR030190">
    <property type="entry name" value="MacA_alpha-hairpin_sf"/>
</dbReference>
<dbReference type="InterPro" id="IPR058626">
    <property type="entry name" value="MdtA-like_b-barrel"/>
</dbReference>
<evidence type="ECO:0000313" key="10">
    <source>
        <dbReference type="Proteomes" id="UP001595741"/>
    </source>
</evidence>
<keyword evidence="4 5" id="KW-0175">Coiled coil</keyword>
<evidence type="ECO:0000256" key="2">
    <source>
        <dbReference type="ARBA" id="ARBA00009477"/>
    </source>
</evidence>
<dbReference type="Pfam" id="PF25944">
    <property type="entry name" value="Beta-barrel_RND"/>
    <property type="match status" value="1"/>
</dbReference>
<dbReference type="InterPro" id="IPR006143">
    <property type="entry name" value="RND_pump_MFP"/>
</dbReference>
<protein>
    <submittedName>
        <fullName evidence="9">Efflux RND transporter periplasmic adaptor subunit</fullName>
    </submittedName>
</protein>
<keyword evidence="3" id="KW-0813">Transport</keyword>
<feature type="domain" description="Multidrug resistance protein MdtA-like barrel-sandwich hybrid" evidence="6">
    <location>
        <begin position="70"/>
        <end position="223"/>
    </location>
</feature>
<comment type="caution">
    <text evidence="9">The sequence shown here is derived from an EMBL/GenBank/DDBJ whole genome shotgun (WGS) entry which is preliminary data.</text>
</comment>
<evidence type="ECO:0000259" key="8">
    <source>
        <dbReference type="Pfam" id="PF25967"/>
    </source>
</evidence>
<dbReference type="Gene3D" id="2.40.50.100">
    <property type="match status" value="1"/>
</dbReference>
<proteinExistence type="inferred from homology"/>
<dbReference type="Gene3D" id="6.20.50.140">
    <property type="match status" value="1"/>
</dbReference>
<organism evidence="9 10">
    <name type="scientific">Vogesella facilis</name>
    <dbReference type="NCBI Taxonomy" id="1655232"/>
    <lineage>
        <taxon>Bacteria</taxon>
        <taxon>Pseudomonadati</taxon>
        <taxon>Pseudomonadota</taxon>
        <taxon>Betaproteobacteria</taxon>
        <taxon>Neisseriales</taxon>
        <taxon>Chromobacteriaceae</taxon>
        <taxon>Vogesella</taxon>
    </lineage>
</organism>
<dbReference type="Gene3D" id="2.40.30.170">
    <property type="match status" value="1"/>
</dbReference>
<dbReference type="NCBIfam" id="TIGR01730">
    <property type="entry name" value="RND_mfp"/>
    <property type="match status" value="1"/>
</dbReference>
<evidence type="ECO:0000256" key="5">
    <source>
        <dbReference type="SAM" id="Coils"/>
    </source>
</evidence>
<dbReference type="Pfam" id="PF25917">
    <property type="entry name" value="BSH_RND"/>
    <property type="match status" value="1"/>
</dbReference>
<evidence type="ECO:0000256" key="4">
    <source>
        <dbReference type="ARBA" id="ARBA00023054"/>
    </source>
</evidence>
<dbReference type="Proteomes" id="UP001595741">
    <property type="component" value="Unassembled WGS sequence"/>
</dbReference>
<feature type="coiled-coil region" evidence="5">
    <location>
        <begin position="116"/>
        <end position="181"/>
    </location>
</feature>
<name>A0ABV7RG13_9NEIS</name>
<evidence type="ECO:0000256" key="3">
    <source>
        <dbReference type="ARBA" id="ARBA00022448"/>
    </source>
</evidence>
<keyword evidence="10" id="KW-1185">Reference proteome</keyword>
<dbReference type="PANTHER" id="PTHR30469">
    <property type="entry name" value="MULTIDRUG RESISTANCE PROTEIN MDTA"/>
    <property type="match status" value="1"/>
</dbReference>
<evidence type="ECO:0000256" key="1">
    <source>
        <dbReference type="ARBA" id="ARBA00004236"/>
    </source>
</evidence>
<dbReference type="InterPro" id="IPR058627">
    <property type="entry name" value="MdtA-like_C"/>
</dbReference>
<gene>
    <name evidence="9" type="ORF">ACFOLG_13760</name>
</gene>
<evidence type="ECO:0000259" key="6">
    <source>
        <dbReference type="Pfam" id="PF25917"/>
    </source>
</evidence>
<feature type="domain" description="Multidrug resistance protein MdtA-like C-terminal permuted SH3" evidence="8">
    <location>
        <begin position="316"/>
        <end position="370"/>
    </location>
</feature>
<dbReference type="Pfam" id="PF25967">
    <property type="entry name" value="RND-MFP_C"/>
    <property type="match status" value="1"/>
</dbReference>
<comment type="subcellular location">
    <subcellularLocation>
        <location evidence="1">Cell membrane</location>
    </subcellularLocation>
</comment>
<dbReference type="InterPro" id="IPR058625">
    <property type="entry name" value="MdtA-like_BSH"/>
</dbReference>
<comment type="similarity">
    <text evidence="2">Belongs to the membrane fusion protein (MFP) (TC 8.A.1) family.</text>
</comment>
<sequence>MVQLDPRRPGRQPWRKRWFAAAALLLLAVAAWWQAPRAAPAPQRLTQTVTLGRLEKTVTAQGSLAPRDYVDVGAQVSGQISKVYVAIGEQVKQGQLLVQIDAESYQTKVDSDRAAVDDLLAQRDKQQATLQLARQALARQHGLASADATSREALETAQAEHDEAAATLRSLTAQIAKARATLKGDAVSLKYTRIYAPIAGTVVSQSYLQGQTINSSQSAPTILRVARLDPMTVEASVAEADVPQLRPGMAAWFTTLGDSQTRHRATVRQIKPTPTTTNDVVLYTVLLDVPNPAQQLMITMTAQVFFQLDQVSGLPVVPMAALKPLSQDGVHYRAQVLVDGKVQERKVVVRLATRSQAAIASGLRAGDELILASDSGKSSGTAMPPPPGG</sequence>
<feature type="domain" description="Multidrug resistance protein MdtA-like beta-barrel" evidence="7">
    <location>
        <begin position="230"/>
        <end position="309"/>
    </location>
</feature>
<dbReference type="SUPFAM" id="SSF111369">
    <property type="entry name" value="HlyD-like secretion proteins"/>
    <property type="match status" value="1"/>
</dbReference>